<dbReference type="GO" id="GO:0008168">
    <property type="term" value="F:methyltransferase activity"/>
    <property type="evidence" value="ECO:0007669"/>
    <property type="project" value="UniProtKB-KW"/>
</dbReference>
<dbReference type="Pfam" id="PF13649">
    <property type="entry name" value="Methyltransf_25"/>
    <property type="match status" value="1"/>
</dbReference>
<keyword evidence="2" id="KW-0808">Transferase</keyword>
<dbReference type="EMBL" id="JANWOI010000001">
    <property type="protein sequence ID" value="MDA5192912.1"/>
    <property type="molecule type" value="Genomic_DNA"/>
</dbReference>
<dbReference type="Gene3D" id="3.40.50.150">
    <property type="entry name" value="Vaccinia Virus protein VP39"/>
    <property type="match status" value="1"/>
</dbReference>
<organism evidence="2 3">
    <name type="scientific">Govanella unica</name>
    <dbReference type="NCBI Taxonomy" id="2975056"/>
    <lineage>
        <taxon>Bacteria</taxon>
        <taxon>Pseudomonadati</taxon>
        <taxon>Pseudomonadota</taxon>
        <taxon>Alphaproteobacteria</taxon>
        <taxon>Emcibacterales</taxon>
        <taxon>Govanellaceae</taxon>
        <taxon>Govanella</taxon>
    </lineage>
</organism>
<dbReference type="SUPFAM" id="SSF53335">
    <property type="entry name" value="S-adenosyl-L-methionine-dependent methyltransferases"/>
    <property type="match status" value="1"/>
</dbReference>
<proteinExistence type="predicted"/>
<accession>A0A9X3TWC4</accession>
<evidence type="ECO:0000313" key="3">
    <source>
        <dbReference type="Proteomes" id="UP001141619"/>
    </source>
</evidence>
<dbReference type="GO" id="GO:0032259">
    <property type="term" value="P:methylation"/>
    <property type="evidence" value="ECO:0007669"/>
    <property type="project" value="UniProtKB-KW"/>
</dbReference>
<dbReference type="InterPro" id="IPR041698">
    <property type="entry name" value="Methyltransf_25"/>
</dbReference>
<comment type="caution">
    <text evidence="2">The sequence shown here is derived from an EMBL/GenBank/DDBJ whole genome shotgun (WGS) entry which is preliminary data.</text>
</comment>
<dbReference type="PANTHER" id="PTHR43591">
    <property type="entry name" value="METHYLTRANSFERASE"/>
    <property type="match status" value="1"/>
</dbReference>
<name>A0A9X3TWC4_9PROT</name>
<dbReference type="InterPro" id="IPR029063">
    <property type="entry name" value="SAM-dependent_MTases_sf"/>
</dbReference>
<sequence>MVYHLQHEMLPQQTGDEIARAHYVLSLKRFLMRNVRPANVPAYENEGKDLFIAKHGRAPQSRAEVAEAMMLTPHFQMWSSLNRSSQQLMWRTVGESIYRDLDRMEAASERLINAADKKGSLDLDPTFDAHAQYPMHHIHLQPEGYLAEDDGKSVTSGAFYEAGGRIYSMGRGMEAGDSKAGAVIAFLRQLRPDFKPTRILDMGCSAGGASTSYPEAFPDAEVHAIDLGSSMLRYAHARAESMGAPVHFHQMDAGKTRFPDGHFDLIVSHNMLHEISDAKRQEMARETLRLLAPGGIALHQDVDILNRGRTVAEEAERGWDLNYNNEPYWEMYADCDLRSELIAAGFPEDMAQERRIPKTDGPGFWYAWTAEKA</sequence>
<feature type="domain" description="Methyltransferase" evidence="1">
    <location>
        <begin position="199"/>
        <end position="295"/>
    </location>
</feature>
<reference evidence="2" key="2">
    <citation type="journal article" date="2023" name="Syst. Appl. Microbiol.">
        <title>Govania unica gen. nov., sp. nov., a rare biosphere bacterium that represents a novel family in the class Alphaproteobacteria.</title>
        <authorList>
            <person name="Vandamme P."/>
            <person name="Peeters C."/>
            <person name="Hettiarachchi A."/>
            <person name="Cnockaert M."/>
            <person name="Carlier A."/>
        </authorList>
    </citation>
    <scope>NUCLEOTIDE SEQUENCE</scope>
    <source>
        <strain evidence="2">LMG 31809</strain>
    </source>
</reference>
<dbReference type="AlphaFoldDB" id="A0A9X3TWC4"/>
<evidence type="ECO:0000313" key="2">
    <source>
        <dbReference type="EMBL" id="MDA5192912.1"/>
    </source>
</evidence>
<evidence type="ECO:0000259" key="1">
    <source>
        <dbReference type="Pfam" id="PF13649"/>
    </source>
</evidence>
<keyword evidence="3" id="KW-1185">Reference proteome</keyword>
<keyword evidence="2" id="KW-0489">Methyltransferase</keyword>
<dbReference type="CDD" id="cd02440">
    <property type="entry name" value="AdoMet_MTases"/>
    <property type="match status" value="1"/>
</dbReference>
<reference evidence="2" key="1">
    <citation type="submission" date="2022-08" db="EMBL/GenBank/DDBJ databases">
        <authorList>
            <person name="Vandamme P."/>
            <person name="Hettiarachchi A."/>
            <person name="Peeters C."/>
            <person name="Cnockaert M."/>
            <person name="Carlier A."/>
        </authorList>
    </citation>
    <scope>NUCLEOTIDE SEQUENCE</scope>
    <source>
        <strain evidence="2">LMG 31809</strain>
    </source>
</reference>
<dbReference type="Proteomes" id="UP001141619">
    <property type="component" value="Unassembled WGS sequence"/>
</dbReference>
<dbReference type="RefSeq" id="WP_274942613.1">
    <property type="nucleotide sequence ID" value="NZ_JANWOI010000001.1"/>
</dbReference>
<protein>
    <submittedName>
        <fullName evidence="2">Class I SAM-dependent methyltransferase</fullName>
    </submittedName>
</protein>
<gene>
    <name evidence="2" type="ORF">NYP16_02925</name>
</gene>